<protein>
    <submittedName>
        <fullName evidence="2">Uncharacterized protein</fullName>
    </submittedName>
</protein>
<name>A0A317XWL5_9BASI</name>
<gene>
    <name evidence="2" type="ORF">BCV70DRAFT_4082</name>
</gene>
<accession>A0A317XWL5</accession>
<keyword evidence="1" id="KW-0812">Transmembrane</keyword>
<dbReference type="InParanoid" id="A0A317XWL5"/>
<keyword evidence="3" id="KW-1185">Reference proteome</keyword>
<keyword evidence="1" id="KW-1133">Transmembrane helix</keyword>
<reference evidence="2 3" key="1">
    <citation type="journal article" date="2018" name="Mol. Biol. Evol.">
        <title>Broad Genomic Sampling Reveals a Smut Pathogenic Ancestry of the Fungal Clade Ustilaginomycotina.</title>
        <authorList>
            <person name="Kijpornyongpan T."/>
            <person name="Mondo S.J."/>
            <person name="Barry K."/>
            <person name="Sandor L."/>
            <person name="Lee J."/>
            <person name="Lipzen A."/>
            <person name="Pangilinan J."/>
            <person name="LaButti K."/>
            <person name="Hainaut M."/>
            <person name="Henrissat B."/>
            <person name="Grigoriev I.V."/>
            <person name="Spatafora J.W."/>
            <person name="Aime M.C."/>
        </authorList>
    </citation>
    <scope>NUCLEOTIDE SEQUENCE [LARGE SCALE GENOMIC DNA]</scope>
    <source>
        <strain evidence="2 3">MCA 3645</strain>
    </source>
</reference>
<proteinExistence type="predicted"/>
<dbReference type="EMBL" id="KZ819188">
    <property type="protein sequence ID" value="PWZ02665.1"/>
    <property type="molecule type" value="Genomic_DNA"/>
</dbReference>
<dbReference type="AlphaFoldDB" id="A0A317XWL5"/>
<evidence type="ECO:0000313" key="2">
    <source>
        <dbReference type="EMBL" id="PWZ02665.1"/>
    </source>
</evidence>
<evidence type="ECO:0000313" key="3">
    <source>
        <dbReference type="Proteomes" id="UP000246740"/>
    </source>
</evidence>
<dbReference type="Proteomes" id="UP000246740">
    <property type="component" value="Unassembled WGS sequence"/>
</dbReference>
<feature type="transmembrane region" description="Helical" evidence="1">
    <location>
        <begin position="39"/>
        <end position="63"/>
    </location>
</feature>
<keyword evidence="1" id="KW-0472">Membrane</keyword>
<evidence type="ECO:0000256" key="1">
    <source>
        <dbReference type="SAM" id="Phobius"/>
    </source>
</evidence>
<sequence>MWAACGVGLIRLARTREENWGTLQFLTGPRLPAFSLDSFPFLTLHNAPLPCAMLLGHAVSIFLHRIRASQATSEKRGATEQPSLYAQ</sequence>
<organism evidence="2 3">
    <name type="scientific">Testicularia cyperi</name>
    <dbReference type="NCBI Taxonomy" id="1882483"/>
    <lineage>
        <taxon>Eukaryota</taxon>
        <taxon>Fungi</taxon>
        <taxon>Dikarya</taxon>
        <taxon>Basidiomycota</taxon>
        <taxon>Ustilaginomycotina</taxon>
        <taxon>Ustilaginomycetes</taxon>
        <taxon>Ustilaginales</taxon>
        <taxon>Anthracoideaceae</taxon>
        <taxon>Testicularia</taxon>
    </lineage>
</organism>